<protein>
    <submittedName>
        <fullName evidence="2">TIGR03083 family protein</fullName>
    </submittedName>
</protein>
<dbReference type="Pfam" id="PF11716">
    <property type="entry name" value="MDMPI_N"/>
    <property type="match status" value="1"/>
</dbReference>
<evidence type="ECO:0000313" key="3">
    <source>
        <dbReference type="Proteomes" id="UP000184363"/>
    </source>
</evidence>
<dbReference type="RefSeq" id="WP_073459467.1">
    <property type="nucleotide sequence ID" value="NZ_FRAP01000020.1"/>
</dbReference>
<evidence type="ECO:0000259" key="1">
    <source>
        <dbReference type="Pfam" id="PF11716"/>
    </source>
</evidence>
<feature type="domain" description="Mycothiol-dependent maleylpyruvate isomerase metal-binding" evidence="1">
    <location>
        <begin position="11"/>
        <end position="144"/>
    </location>
</feature>
<dbReference type="GO" id="GO:0046872">
    <property type="term" value="F:metal ion binding"/>
    <property type="evidence" value="ECO:0007669"/>
    <property type="project" value="InterPro"/>
</dbReference>
<dbReference type="OrthoDB" id="3213691at2"/>
<name>A0A1M6YKQ5_PSETH</name>
<evidence type="ECO:0000313" key="2">
    <source>
        <dbReference type="EMBL" id="SHL18846.1"/>
    </source>
</evidence>
<dbReference type="Proteomes" id="UP000184363">
    <property type="component" value="Unassembled WGS sequence"/>
</dbReference>
<accession>A0A1M6YKQ5</accession>
<dbReference type="InterPro" id="IPR017517">
    <property type="entry name" value="Maleyloyr_isom"/>
</dbReference>
<dbReference type="AlphaFoldDB" id="A0A1M6YKQ5"/>
<proteinExistence type="predicted"/>
<organism evidence="2 3">
    <name type="scientific">Pseudonocardia thermophila</name>
    <dbReference type="NCBI Taxonomy" id="1848"/>
    <lineage>
        <taxon>Bacteria</taxon>
        <taxon>Bacillati</taxon>
        <taxon>Actinomycetota</taxon>
        <taxon>Actinomycetes</taxon>
        <taxon>Pseudonocardiales</taxon>
        <taxon>Pseudonocardiaceae</taxon>
        <taxon>Pseudonocardia</taxon>
    </lineage>
</organism>
<dbReference type="Gene3D" id="1.20.120.450">
    <property type="entry name" value="dinb family like domain"/>
    <property type="match status" value="1"/>
</dbReference>
<gene>
    <name evidence="2" type="ORF">SAMN05443637_12084</name>
</gene>
<reference evidence="2 3" key="1">
    <citation type="submission" date="2016-11" db="EMBL/GenBank/DDBJ databases">
        <authorList>
            <person name="Jaros S."/>
            <person name="Januszkiewicz K."/>
            <person name="Wedrychowicz H."/>
        </authorList>
    </citation>
    <scope>NUCLEOTIDE SEQUENCE [LARGE SCALE GENOMIC DNA]</scope>
    <source>
        <strain evidence="2 3">DSM 43832</strain>
    </source>
</reference>
<keyword evidence="3" id="KW-1185">Reference proteome</keyword>
<dbReference type="EMBL" id="FRAP01000020">
    <property type="protein sequence ID" value="SHL18846.1"/>
    <property type="molecule type" value="Genomic_DNA"/>
</dbReference>
<sequence>MAIHPAAAAMRRSHDALAALVPTLTPDQLTGPAYPSEWTVSDTLSHIGSGAVIGLMALDAALSGEPPPDRSAFSAVWDEWNAKDPQSRAVDAVAANAKLTEAWAGVDADRVPGLEFRLGPMQVDGPTMVRMRLGELALHTWDVAVVVDPAAIVEPAAVEQLVDDLGLVASFSGVPVDGVPEVVVATTDPERRFTIGITDSVSLGPAGAGSGAADAVLPAEAFVRLIYGRLDPAHTPAGATGGAVLDRLRTVFRGF</sequence>
<dbReference type="InterPro" id="IPR034660">
    <property type="entry name" value="DinB/YfiT-like"/>
</dbReference>
<dbReference type="SUPFAM" id="SSF109854">
    <property type="entry name" value="DinB/YfiT-like putative metalloenzymes"/>
    <property type="match status" value="1"/>
</dbReference>
<dbReference type="InterPro" id="IPR024344">
    <property type="entry name" value="MDMPI_metal-binding"/>
</dbReference>
<dbReference type="NCBIfam" id="TIGR03083">
    <property type="entry name" value="maleylpyruvate isomerase family mycothiol-dependent enzyme"/>
    <property type="match status" value="1"/>
</dbReference>